<keyword evidence="2" id="KW-0808">Transferase</keyword>
<organism evidence="13 14">
    <name type="scientific">Chaetura pelagica</name>
    <name type="common">Chimney swift</name>
    <name type="synonym">Hirundo pelagica</name>
    <dbReference type="NCBI Taxonomy" id="8897"/>
    <lineage>
        <taxon>Eukaryota</taxon>
        <taxon>Metazoa</taxon>
        <taxon>Chordata</taxon>
        <taxon>Craniata</taxon>
        <taxon>Vertebrata</taxon>
        <taxon>Euteleostomi</taxon>
        <taxon>Archelosauria</taxon>
        <taxon>Archosauria</taxon>
        <taxon>Dinosauria</taxon>
        <taxon>Saurischia</taxon>
        <taxon>Theropoda</taxon>
        <taxon>Coelurosauria</taxon>
        <taxon>Aves</taxon>
        <taxon>Neognathae</taxon>
        <taxon>Neoaves</taxon>
        <taxon>Strisores</taxon>
        <taxon>Apodiformes</taxon>
        <taxon>Apodidae</taxon>
        <taxon>Apodinae</taxon>
        <taxon>Chaetura</taxon>
    </lineage>
</organism>
<dbReference type="PROSITE" id="PS50994">
    <property type="entry name" value="INTEGRASE"/>
    <property type="match status" value="1"/>
</dbReference>
<keyword evidence="8" id="KW-0695">RNA-directed DNA polymerase</keyword>
<dbReference type="SUPFAM" id="SSF46919">
    <property type="entry name" value="N-terminal Zn binding domain of HIV integrase"/>
    <property type="match status" value="1"/>
</dbReference>
<evidence type="ECO:0000256" key="1">
    <source>
        <dbReference type="ARBA" id="ARBA00012493"/>
    </source>
</evidence>
<evidence type="ECO:0000256" key="9">
    <source>
        <dbReference type="PROSITE-ProRule" id="PRU00450"/>
    </source>
</evidence>
<dbReference type="PANTHER" id="PTHR41694">
    <property type="entry name" value="ENDOGENOUS RETROVIRUS GROUP K MEMBER POL PROTEIN"/>
    <property type="match status" value="1"/>
</dbReference>
<dbReference type="InterPro" id="IPR003308">
    <property type="entry name" value="Integrase_Zn-bd_dom_N"/>
</dbReference>
<dbReference type="Pfam" id="PF02022">
    <property type="entry name" value="Integrase_Zn"/>
    <property type="match status" value="1"/>
</dbReference>
<evidence type="ECO:0000256" key="2">
    <source>
        <dbReference type="ARBA" id="ARBA00022679"/>
    </source>
</evidence>
<name>A0A093BM68_CHAPE</name>
<evidence type="ECO:0000256" key="6">
    <source>
        <dbReference type="ARBA" id="ARBA00022759"/>
    </source>
</evidence>
<dbReference type="PROSITE" id="PS50879">
    <property type="entry name" value="RNASE_H_1"/>
    <property type="match status" value="1"/>
</dbReference>
<dbReference type="GO" id="GO:0008270">
    <property type="term" value="F:zinc ion binding"/>
    <property type="evidence" value="ECO:0007669"/>
    <property type="project" value="UniProtKB-KW"/>
</dbReference>
<dbReference type="PROSITE" id="PS50876">
    <property type="entry name" value="ZF_INTEGRASE"/>
    <property type="match status" value="1"/>
</dbReference>
<dbReference type="InterPro" id="IPR001584">
    <property type="entry name" value="Integrase_cat-core"/>
</dbReference>
<dbReference type="Proteomes" id="UP000031515">
    <property type="component" value="Unassembled WGS sequence"/>
</dbReference>
<dbReference type="Gene3D" id="3.30.420.10">
    <property type="entry name" value="Ribonuclease H-like superfamily/Ribonuclease H"/>
    <property type="match status" value="2"/>
</dbReference>
<feature type="non-terminal residue" evidence="13">
    <location>
        <position position="1"/>
    </location>
</feature>
<keyword evidence="6" id="KW-0255">Endonuclease</keyword>
<feature type="domain" description="Integrase catalytic" evidence="12">
    <location>
        <begin position="147"/>
        <end position="269"/>
    </location>
</feature>
<evidence type="ECO:0000259" key="11">
    <source>
        <dbReference type="PROSITE" id="PS50879"/>
    </source>
</evidence>
<dbReference type="SUPFAM" id="SSF53098">
    <property type="entry name" value="Ribonuclease H-like"/>
    <property type="match status" value="2"/>
</dbReference>
<dbReference type="InterPro" id="IPR017856">
    <property type="entry name" value="Integrase-like_N"/>
</dbReference>
<dbReference type="InterPro" id="IPR002156">
    <property type="entry name" value="RNaseH_domain"/>
</dbReference>
<gene>
    <name evidence="13" type="ORF">M959_06093</name>
</gene>
<evidence type="ECO:0000313" key="14">
    <source>
        <dbReference type="Proteomes" id="UP000031515"/>
    </source>
</evidence>
<evidence type="ECO:0000256" key="5">
    <source>
        <dbReference type="ARBA" id="ARBA00022723"/>
    </source>
</evidence>
<dbReference type="InterPro" id="IPR036397">
    <property type="entry name" value="RNaseH_sf"/>
</dbReference>
<dbReference type="PANTHER" id="PTHR41694:SF3">
    <property type="entry name" value="RNA-DIRECTED DNA POLYMERASE-RELATED"/>
    <property type="match status" value="1"/>
</dbReference>
<evidence type="ECO:0000256" key="7">
    <source>
        <dbReference type="ARBA" id="ARBA00022801"/>
    </source>
</evidence>
<evidence type="ECO:0000256" key="3">
    <source>
        <dbReference type="ARBA" id="ARBA00022695"/>
    </source>
</evidence>
<dbReference type="Gene3D" id="1.10.10.200">
    <property type="match status" value="1"/>
</dbReference>
<keyword evidence="9" id="KW-0863">Zinc-finger</keyword>
<keyword evidence="7" id="KW-0378">Hydrolase</keyword>
<dbReference type="GO" id="GO:0003964">
    <property type="term" value="F:RNA-directed DNA polymerase activity"/>
    <property type="evidence" value="ECO:0007669"/>
    <property type="project" value="UniProtKB-KW"/>
</dbReference>
<dbReference type="Pfam" id="PF00665">
    <property type="entry name" value="rve"/>
    <property type="match status" value="1"/>
</dbReference>
<feature type="domain" description="RNase H type-1" evidence="11">
    <location>
        <begin position="1"/>
        <end position="94"/>
    </location>
</feature>
<dbReference type="InterPro" id="IPR012337">
    <property type="entry name" value="RNaseH-like_sf"/>
</dbReference>
<feature type="non-terminal residue" evidence="13">
    <location>
        <position position="269"/>
    </location>
</feature>
<feature type="domain" description="Integrase-type" evidence="10">
    <location>
        <begin position="98"/>
        <end position="139"/>
    </location>
</feature>
<dbReference type="EMBL" id="KN126497">
    <property type="protein sequence ID" value="KFU90036.1"/>
    <property type="molecule type" value="Genomic_DNA"/>
</dbReference>
<protein>
    <recommendedName>
        <fullName evidence="1">RNA-directed DNA polymerase</fullName>
        <ecNumber evidence="1">2.7.7.49</ecNumber>
    </recommendedName>
</protein>
<keyword evidence="3" id="KW-0548">Nucleotidyltransferase</keyword>
<dbReference type="Pfam" id="PF00075">
    <property type="entry name" value="RNase_H"/>
    <property type="match status" value="1"/>
</dbReference>
<keyword evidence="9" id="KW-0862">Zinc</keyword>
<accession>A0A093BM68</accession>
<evidence type="ECO:0000313" key="13">
    <source>
        <dbReference type="EMBL" id="KFU90036.1"/>
    </source>
</evidence>
<evidence type="ECO:0000259" key="12">
    <source>
        <dbReference type="PROSITE" id="PS50994"/>
    </source>
</evidence>
<dbReference type="EC" id="2.7.7.49" evidence="1"/>
<dbReference type="GO" id="GO:0035613">
    <property type="term" value="F:RNA stem-loop binding"/>
    <property type="evidence" value="ECO:0007669"/>
    <property type="project" value="TreeGrafter"/>
</dbReference>
<keyword evidence="14" id="KW-1185">Reference proteome</keyword>
<sequence length="269" mass="30111">ELKAVLWALVEWKSRPLNIVSDSLYVVGVVQRIEDAVMKPSKRQLLGQLFLQVQQALHQRISPCCILHIRSHQLPIGLGEGNDRADKLVANAFNQQIDSFQAARISHSMFHQGAKMLKRQFQLPWSDAQGIVKSCDQCSRQSGLLGLGVNPRGLISCEIWQMDVTHYSPFGRLKYLHVTVDTFSHMIWATAQTGEKASHVIRHLCACFAVLGVPQQVKTDNGPAYCSTKVNQFLSRWGVNHITGVPHNPTGQAIVERANQTLKSMLEKQ</sequence>
<dbReference type="GO" id="GO:0004523">
    <property type="term" value="F:RNA-DNA hybrid ribonuclease activity"/>
    <property type="evidence" value="ECO:0007669"/>
    <property type="project" value="InterPro"/>
</dbReference>
<reference evidence="13 14" key="1">
    <citation type="submission" date="2013-08" db="EMBL/GenBank/DDBJ databases">
        <title>Genome evolution of avian class.</title>
        <authorList>
            <person name="Zhang G."/>
            <person name="Li C."/>
        </authorList>
    </citation>
    <scope>NUCLEOTIDE SEQUENCE [LARGE SCALE GENOMIC DNA]</scope>
    <source>
        <strain evidence="13">M959</strain>
    </source>
</reference>
<evidence type="ECO:0000259" key="10">
    <source>
        <dbReference type="PROSITE" id="PS50876"/>
    </source>
</evidence>
<keyword evidence="4" id="KW-0540">Nuclease</keyword>
<dbReference type="GO" id="GO:0015074">
    <property type="term" value="P:DNA integration"/>
    <property type="evidence" value="ECO:0007669"/>
    <property type="project" value="InterPro"/>
</dbReference>
<evidence type="ECO:0000256" key="8">
    <source>
        <dbReference type="ARBA" id="ARBA00022918"/>
    </source>
</evidence>
<dbReference type="AlphaFoldDB" id="A0A093BM68"/>
<proteinExistence type="predicted"/>
<keyword evidence="5" id="KW-0479">Metal-binding</keyword>
<reference evidence="14" key="2">
    <citation type="journal article" date="2014" name="Science">
        <title>Comparative genomics reveals insights into avian genome evolution and adaptation.</title>
        <authorList>
            <consortium name="Avian Genome Consortium"/>
            <person name="Zhang G."/>
            <person name="Li C."/>
            <person name="Li Q."/>
            <person name="Li B."/>
            <person name="Larkin D.M."/>
            <person name="Lee C."/>
            <person name="Storz J.F."/>
            <person name="Antunes A."/>
            <person name="Greenwold M.J."/>
            <person name="Meredith R.W."/>
            <person name="Odeen A."/>
            <person name="Cui J."/>
            <person name="Zhou Q."/>
            <person name="Xu L."/>
            <person name="Pan H."/>
            <person name="Wang Z."/>
            <person name="Jin L."/>
            <person name="Zhang P."/>
            <person name="Hu H."/>
            <person name="Yang W."/>
            <person name="Hu J."/>
            <person name="Xiao J."/>
            <person name="Yang Z."/>
            <person name="Liu Y."/>
            <person name="Xie Q."/>
            <person name="Yu H."/>
            <person name="Lian J."/>
            <person name="Wen P."/>
            <person name="Zhang F."/>
            <person name="Li H."/>
            <person name="Zeng Y."/>
            <person name="Xiong Z."/>
            <person name="Liu S."/>
            <person name="Zhou L."/>
            <person name="Huang Z."/>
            <person name="An N."/>
            <person name="Wang J."/>
            <person name="Zheng Q."/>
            <person name="Xiong Y."/>
            <person name="Wang G."/>
            <person name="Wang B."/>
            <person name="Wang J."/>
            <person name="Fan Y."/>
            <person name="da Fonseca R.R."/>
            <person name="Alfaro-Nunez A."/>
            <person name="Schubert M."/>
            <person name="Orlando L."/>
            <person name="Mourier T."/>
            <person name="Howard J.T."/>
            <person name="Ganapathy G."/>
            <person name="Pfenning A."/>
            <person name="Whitney O."/>
            <person name="Rivas M.V."/>
            <person name="Hara E."/>
            <person name="Smith J."/>
            <person name="Farre M."/>
            <person name="Narayan J."/>
            <person name="Slavov G."/>
            <person name="Romanov M.N."/>
            <person name="Borges R."/>
            <person name="Machado J.P."/>
            <person name="Khan I."/>
            <person name="Springer M.S."/>
            <person name="Gatesy J."/>
            <person name="Hoffmann F.G."/>
            <person name="Opazo J.C."/>
            <person name="Hastad O."/>
            <person name="Sawyer R.H."/>
            <person name="Kim H."/>
            <person name="Kim K.W."/>
            <person name="Kim H.J."/>
            <person name="Cho S."/>
            <person name="Li N."/>
            <person name="Huang Y."/>
            <person name="Bruford M.W."/>
            <person name="Zhan X."/>
            <person name="Dixon A."/>
            <person name="Bertelsen M.F."/>
            <person name="Derryberry E."/>
            <person name="Warren W."/>
            <person name="Wilson R.K."/>
            <person name="Li S."/>
            <person name="Ray D.A."/>
            <person name="Green R.E."/>
            <person name="O'Brien S.J."/>
            <person name="Griffin D."/>
            <person name="Johnson W.E."/>
            <person name="Haussler D."/>
            <person name="Ryder O.A."/>
            <person name="Willerslev E."/>
            <person name="Graves G.R."/>
            <person name="Alstrom P."/>
            <person name="Fjeldsa J."/>
            <person name="Mindell D.P."/>
            <person name="Edwards S.V."/>
            <person name="Braun E.L."/>
            <person name="Rahbek C."/>
            <person name="Burt D.W."/>
            <person name="Houde P."/>
            <person name="Zhang Y."/>
            <person name="Yang H."/>
            <person name="Wang J."/>
            <person name="Jarvis E.D."/>
            <person name="Gilbert M.T."/>
            <person name="Wang J."/>
        </authorList>
    </citation>
    <scope>NUCLEOTIDE SEQUENCE [LARGE SCALE GENOMIC DNA]</scope>
</reference>
<evidence type="ECO:0000256" key="4">
    <source>
        <dbReference type="ARBA" id="ARBA00022722"/>
    </source>
</evidence>